<dbReference type="InterPro" id="IPR052017">
    <property type="entry name" value="TSUP"/>
</dbReference>
<keyword evidence="11" id="KW-1185">Reference proteome</keyword>
<evidence type="ECO:0000256" key="8">
    <source>
        <dbReference type="RuleBase" id="RU363041"/>
    </source>
</evidence>
<dbReference type="PANTHER" id="PTHR30269:SF32">
    <property type="entry name" value="MEMBRANE TRANSPORTER PROTEIN-RELATED"/>
    <property type="match status" value="1"/>
</dbReference>
<evidence type="ECO:0000313" key="12">
    <source>
        <dbReference type="Proteomes" id="UP000501325"/>
    </source>
</evidence>
<evidence type="ECO:0000256" key="6">
    <source>
        <dbReference type="ARBA" id="ARBA00022989"/>
    </source>
</evidence>
<sequence>MESTTLVLVAAAFFAAGCVKGVSGMGLPTVVMGLLGALLSPLTAASLATVPTFLTNVWQLFSGGRLGPLAKRFGLMLALTFTATLAGTSLIVRLQAAQITGALGVVLALYAAYGLLAQPFSLSPLWERRLAPVSGLFTGAITGATGAAVVPLVPFLQSLDLSKDDLVQSLGLSFTVSSLALAMGLAWHGALQIDVGLISIAATLPAVVGMIAGQSLRRRISQALFRRLFFIAIALLGLEMATRTLRG</sequence>
<feature type="transmembrane region" description="Helical" evidence="8">
    <location>
        <begin position="37"/>
        <end position="61"/>
    </location>
</feature>
<evidence type="ECO:0000313" key="10">
    <source>
        <dbReference type="EMBL" id="VDC48555.1"/>
    </source>
</evidence>
<evidence type="ECO:0000256" key="1">
    <source>
        <dbReference type="ARBA" id="ARBA00004651"/>
    </source>
</evidence>
<evidence type="ECO:0000313" key="11">
    <source>
        <dbReference type="Proteomes" id="UP000289220"/>
    </source>
</evidence>
<feature type="transmembrane region" description="Helical" evidence="8">
    <location>
        <begin position="73"/>
        <end position="92"/>
    </location>
</feature>
<comment type="similarity">
    <text evidence="2 8">Belongs to the 4-toluene sulfonate uptake permease (TSUP) (TC 2.A.102) family.</text>
</comment>
<name>A0A6G7EFJ8_9CAUL</name>
<feature type="transmembrane region" description="Helical" evidence="8">
    <location>
        <begin position="193"/>
        <end position="212"/>
    </location>
</feature>
<keyword evidence="4 8" id="KW-1003">Cell membrane</keyword>
<evidence type="ECO:0000256" key="5">
    <source>
        <dbReference type="ARBA" id="ARBA00022692"/>
    </source>
</evidence>
<dbReference type="Proteomes" id="UP000501325">
    <property type="component" value="Chromosome"/>
</dbReference>
<dbReference type="RefSeq" id="WP_008261729.1">
    <property type="nucleotide sequence ID" value="NZ_CP048751.1"/>
</dbReference>
<dbReference type="GO" id="GO:0005886">
    <property type="term" value="C:plasma membrane"/>
    <property type="evidence" value="ECO:0007669"/>
    <property type="project" value="UniProtKB-SubCell"/>
</dbReference>
<reference evidence="10 11" key="1">
    <citation type="submission" date="2018-11" db="EMBL/GenBank/DDBJ databases">
        <authorList>
            <person name="Peiro R."/>
            <person name="Begona"/>
            <person name="Cbmso G."/>
            <person name="Lopez M."/>
            <person name="Gonzalez S."/>
            <person name="Sacristan E."/>
            <person name="Castillo E."/>
        </authorList>
    </citation>
    <scope>NUCLEOTIDE SEQUENCE [LARGE SCALE GENOMIC DNA]</scope>
    <source>
        <strain evidence="10">Brev_genome</strain>
    </source>
</reference>
<dbReference type="EMBL" id="CP048751">
    <property type="protein sequence ID" value="QIH72333.1"/>
    <property type="molecule type" value="Genomic_DNA"/>
</dbReference>
<keyword evidence="6 8" id="KW-1133">Transmembrane helix</keyword>
<dbReference type="Proteomes" id="UP000289220">
    <property type="component" value="Unassembled WGS sequence"/>
</dbReference>
<dbReference type="InterPro" id="IPR002781">
    <property type="entry name" value="TM_pro_TauE-like"/>
</dbReference>
<proteinExistence type="inferred from homology"/>
<evidence type="ECO:0000256" key="4">
    <source>
        <dbReference type="ARBA" id="ARBA00022475"/>
    </source>
</evidence>
<dbReference type="PANTHER" id="PTHR30269">
    <property type="entry name" value="TRANSMEMBRANE PROTEIN YFCA"/>
    <property type="match status" value="1"/>
</dbReference>
<dbReference type="EMBL" id="UXHF01000100">
    <property type="protein sequence ID" value="VDC48555.1"/>
    <property type="molecule type" value="Genomic_DNA"/>
</dbReference>
<evidence type="ECO:0000256" key="3">
    <source>
        <dbReference type="ARBA" id="ARBA00022448"/>
    </source>
</evidence>
<keyword evidence="7 8" id="KW-0472">Membrane</keyword>
<feature type="transmembrane region" description="Helical" evidence="8">
    <location>
        <begin position="130"/>
        <end position="154"/>
    </location>
</feature>
<dbReference type="AlphaFoldDB" id="A0A6G7EFJ8"/>
<accession>A0A6G7EFJ8</accession>
<protein>
    <recommendedName>
        <fullName evidence="8">Probable membrane transporter protein</fullName>
    </recommendedName>
</protein>
<keyword evidence="3" id="KW-0813">Transport</keyword>
<keyword evidence="5 8" id="KW-0812">Transmembrane</keyword>
<gene>
    <name evidence="10" type="ORF">BREV_BREV_03152</name>
    <name evidence="9" type="ORF">GYM46_04785</name>
</gene>
<dbReference type="KEGG" id="bmed:GYM46_04785"/>
<feature type="transmembrane region" description="Helical" evidence="8">
    <location>
        <begin position="98"/>
        <end position="118"/>
    </location>
</feature>
<evidence type="ECO:0000256" key="7">
    <source>
        <dbReference type="ARBA" id="ARBA00023136"/>
    </source>
</evidence>
<evidence type="ECO:0000313" key="9">
    <source>
        <dbReference type="EMBL" id="QIH72333.1"/>
    </source>
</evidence>
<dbReference type="Pfam" id="PF01925">
    <property type="entry name" value="TauE"/>
    <property type="match status" value="1"/>
</dbReference>
<feature type="transmembrane region" description="Helical" evidence="8">
    <location>
        <begin position="166"/>
        <end position="186"/>
    </location>
</feature>
<reference evidence="9 12" key="2">
    <citation type="submission" date="2020-01" db="EMBL/GenBank/DDBJ databases">
        <authorList>
            <person name="Wang S."/>
        </authorList>
    </citation>
    <scope>NUCLEOTIDE SEQUENCE [LARGE SCALE GENOMIC DNA]</scope>
    <source>
        <strain evidence="9 12">D151-2-6</strain>
    </source>
</reference>
<comment type="subcellular location">
    <subcellularLocation>
        <location evidence="1 8">Cell membrane</location>
        <topology evidence="1 8">Multi-pass membrane protein</topology>
    </subcellularLocation>
</comment>
<evidence type="ECO:0000256" key="2">
    <source>
        <dbReference type="ARBA" id="ARBA00009142"/>
    </source>
</evidence>
<organism evidence="10 11">
    <name type="scientific">Brevundimonas mediterranea</name>
    <dbReference type="NCBI Taxonomy" id="74329"/>
    <lineage>
        <taxon>Bacteria</taxon>
        <taxon>Pseudomonadati</taxon>
        <taxon>Pseudomonadota</taxon>
        <taxon>Alphaproteobacteria</taxon>
        <taxon>Caulobacterales</taxon>
        <taxon>Caulobacteraceae</taxon>
        <taxon>Brevundimonas</taxon>
    </lineage>
</organism>
<feature type="transmembrane region" description="Helical" evidence="8">
    <location>
        <begin position="224"/>
        <end position="242"/>
    </location>
</feature>